<dbReference type="InterPro" id="IPR013693">
    <property type="entry name" value="SpoIID/LytB_N"/>
</dbReference>
<keyword evidence="2" id="KW-1133">Transmembrane helix</keyword>
<evidence type="ECO:0000256" key="1">
    <source>
        <dbReference type="SAM" id="MobiDB-lite"/>
    </source>
</evidence>
<feature type="transmembrane region" description="Helical" evidence="2">
    <location>
        <begin position="24"/>
        <end position="49"/>
    </location>
</feature>
<keyword evidence="2" id="KW-0472">Membrane</keyword>
<dbReference type="Proteomes" id="UP000266677">
    <property type="component" value="Unassembled WGS sequence"/>
</dbReference>
<feature type="compositionally biased region" description="Low complexity" evidence="1">
    <location>
        <begin position="464"/>
        <end position="475"/>
    </location>
</feature>
<gene>
    <name evidence="4" type="ORF">D5S18_13015</name>
</gene>
<evidence type="ECO:0000256" key="2">
    <source>
        <dbReference type="SAM" id="Phobius"/>
    </source>
</evidence>
<evidence type="ECO:0000313" key="5">
    <source>
        <dbReference type="Proteomes" id="UP000266677"/>
    </source>
</evidence>
<organism evidence="4 5">
    <name type="scientific">Nocardia panacis</name>
    <dbReference type="NCBI Taxonomy" id="2340916"/>
    <lineage>
        <taxon>Bacteria</taxon>
        <taxon>Bacillati</taxon>
        <taxon>Actinomycetota</taxon>
        <taxon>Actinomycetes</taxon>
        <taxon>Mycobacteriales</taxon>
        <taxon>Nocardiaceae</taxon>
        <taxon>Nocardia</taxon>
    </lineage>
</organism>
<feature type="compositionally biased region" description="Polar residues" evidence="1">
    <location>
        <begin position="623"/>
        <end position="640"/>
    </location>
</feature>
<dbReference type="EMBL" id="QZFU01000016">
    <property type="protein sequence ID" value="RJO77087.1"/>
    <property type="molecule type" value="Genomic_DNA"/>
</dbReference>
<name>A0A3A4KNZ7_9NOCA</name>
<dbReference type="OrthoDB" id="9773852at2"/>
<feature type="region of interest" description="Disordered" evidence="1">
    <location>
        <begin position="323"/>
        <end position="351"/>
    </location>
</feature>
<evidence type="ECO:0000259" key="3">
    <source>
        <dbReference type="Pfam" id="PF08486"/>
    </source>
</evidence>
<comment type="caution">
    <text evidence="4">The sequence shown here is derived from an EMBL/GenBank/DDBJ whole genome shotgun (WGS) entry which is preliminary data.</text>
</comment>
<dbReference type="GO" id="GO:0030435">
    <property type="term" value="P:sporulation resulting in formation of a cellular spore"/>
    <property type="evidence" value="ECO:0007669"/>
    <property type="project" value="InterPro"/>
</dbReference>
<keyword evidence="5" id="KW-1185">Reference proteome</keyword>
<dbReference type="InterPro" id="IPR013486">
    <property type="entry name" value="SpoIID/LytB"/>
</dbReference>
<feature type="compositionally biased region" description="Low complexity" evidence="1">
    <location>
        <begin position="491"/>
        <end position="500"/>
    </location>
</feature>
<keyword evidence="2" id="KW-0812">Transmembrane</keyword>
<feature type="domain" description="Sporulation stage II protein D amidase enhancer LytB N-terminal" evidence="3">
    <location>
        <begin position="206"/>
        <end position="291"/>
    </location>
</feature>
<proteinExistence type="predicted"/>
<accession>A0A3A4KNZ7</accession>
<sequence>MSGTRDRTGRAGIRLRRRGTAPQPVVACGTALLTGGAVLVTGAALVLLWRPDAHEVRPAASGHGRGMSQVGAFDSAVRGWSAERILDHYYPGAALGTVPNVPVRVRLTAQDGARLEVFAPAGLRVAGRILAADQVAHLTPLPDGRASVVVTAGCAGAQLWEAETEDPWAYPIDPGVSRPAGEQLRLCDGGVYRGALGVALDGDAPRTVNQVEVEDYLLGVVPAEVQANWSDKGGAEAVRAQAIAARSYVLAEHRYPYAQTCDTTDCQNYPGSEKEDARSAAAVAATSGIVLLREGRILRSEYSAAPDGGTPADIGAFEVGPTPAELAAGESPSGTVEPAPSDHPANESPVEAEYRRIGGESSPIGAPLGPEMLLPGRVGRYRLFANGVIIATPTLGAQVVDFNTLLQLVPDASSPTPQHLPAGTPNRTAPVLPADSPRTSPEGAVPQADSSAAPRLVDPAVPDAGANPPTPNAAVPPAAGAVVPAIIPPSVSAPSRSARPGDAAPQGGSPIGVDRGDTAGQPDPVDGQGQSGRGGGPSAGGMGQGAGGKGGGRQNKGKGGGRPGQVDGTAGQPSVAPRPDRDPDGGRIGSTRPALGAPESGAPLGNSSPVAGAGQVDAGPPNGSESGSAVRQADSIGTNVPSTASTPTPPPTSGVAFLSGVVR</sequence>
<dbReference type="AlphaFoldDB" id="A0A3A4KNZ7"/>
<reference evidence="4 5" key="1">
    <citation type="submission" date="2018-09" db="EMBL/GenBank/DDBJ databases">
        <title>YIM PH21274 draft genome.</title>
        <authorList>
            <person name="Miao C."/>
        </authorList>
    </citation>
    <scope>NUCLEOTIDE SEQUENCE [LARGE SCALE GENOMIC DNA]</scope>
    <source>
        <strain evidence="4 5">YIM PH 21724</strain>
    </source>
</reference>
<dbReference type="NCBIfam" id="TIGR02669">
    <property type="entry name" value="SpoIID_LytB"/>
    <property type="match status" value="1"/>
</dbReference>
<feature type="region of interest" description="Disordered" evidence="1">
    <location>
        <begin position="491"/>
        <end position="663"/>
    </location>
</feature>
<feature type="compositionally biased region" description="Gly residues" evidence="1">
    <location>
        <begin position="529"/>
        <end position="563"/>
    </location>
</feature>
<dbReference type="RefSeq" id="WP_120040259.1">
    <property type="nucleotide sequence ID" value="NZ_QZFU01000016.1"/>
</dbReference>
<feature type="region of interest" description="Disordered" evidence="1">
    <location>
        <begin position="413"/>
        <end position="475"/>
    </location>
</feature>
<dbReference type="Pfam" id="PF08486">
    <property type="entry name" value="SpoIID"/>
    <property type="match status" value="1"/>
</dbReference>
<protein>
    <submittedName>
        <fullName evidence="4">SpoIID/LytB domain-containing protein</fullName>
    </submittedName>
</protein>
<evidence type="ECO:0000313" key="4">
    <source>
        <dbReference type="EMBL" id="RJO77087.1"/>
    </source>
</evidence>